<dbReference type="RefSeq" id="WP_046052611.1">
    <property type="nucleotide sequence ID" value="NZ_LACH01000003.1"/>
</dbReference>
<gene>
    <name evidence="1" type="ORF">VD17_03015</name>
</gene>
<reference evidence="1 2" key="1">
    <citation type="submission" date="2015-03" db="EMBL/GenBank/DDBJ databases">
        <title>Comparative genomics of Pseudomonas insights into diversity of traits involved in vanlence and defense.</title>
        <authorList>
            <person name="Qin Y."/>
        </authorList>
    </citation>
    <scope>NUCLEOTIDE SEQUENCE [LARGE SCALE GENOMIC DNA]</scope>
    <source>
        <strain evidence="1 2">H24</strain>
    </source>
</reference>
<dbReference type="PATRIC" id="fig|294.133.peg.2362"/>
<dbReference type="AlphaFoldDB" id="A0A0F4VEK3"/>
<dbReference type="EMBL" id="LACH01000003">
    <property type="protein sequence ID" value="KJZ67248.1"/>
    <property type="molecule type" value="Genomic_DNA"/>
</dbReference>
<proteinExistence type="predicted"/>
<organism evidence="1 2">
    <name type="scientific">Pseudomonas fluorescens</name>
    <dbReference type="NCBI Taxonomy" id="294"/>
    <lineage>
        <taxon>Bacteria</taxon>
        <taxon>Pseudomonadati</taxon>
        <taxon>Pseudomonadota</taxon>
        <taxon>Gammaproteobacteria</taxon>
        <taxon>Pseudomonadales</taxon>
        <taxon>Pseudomonadaceae</taxon>
        <taxon>Pseudomonas</taxon>
    </lineage>
</organism>
<dbReference type="OrthoDB" id="6875781at2"/>
<protein>
    <submittedName>
        <fullName evidence="1">Uncharacterized protein</fullName>
    </submittedName>
</protein>
<sequence length="259" mass="27231">MSVGFNSPDNTVGWIGNGAVLASRIDKSTGKPKGGFFNLGQLSSALMAITADKVEMQDTMSGSQGIAKSKTVKTTIEATFTLKSVSPENVALGAFSEIVKDAAVVSKTFTAQAFKGRSIVPDGIIASVASVTEVSGSTVLVAGEDYVVSNGHIYFPESAGIVDGDEVAVQYSTVSTKRLEAMITSDMDLYIVFDGMNVEEGNSPVKVTIYNVSLSPMTQRQLIGTDFGELELKGTVQLSRSVAGAGLSRYYKEEHAVSA</sequence>
<dbReference type="Proteomes" id="UP000033400">
    <property type="component" value="Unassembled WGS sequence"/>
</dbReference>
<evidence type="ECO:0000313" key="2">
    <source>
        <dbReference type="Proteomes" id="UP000033400"/>
    </source>
</evidence>
<accession>A0A0F4VEK3</accession>
<name>A0A0F4VEK3_PSEFL</name>
<comment type="caution">
    <text evidence="1">The sequence shown here is derived from an EMBL/GenBank/DDBJ whole genome shotgun (WGS) entry which is preliminary data.</text>
</comment>
<evidence type="ECO:0000313" key="1">
    <source>
        <dbReference type="EMBL" id="KJZ67248.1"/>
    </source>
</evidence>